<dbReference type="EMBL" id="CM046390">
    <property type="protein sequence ID" value="KAI8564914.1"/>
    <property type="molecule type" value="Genomic_DNA"/>
</dbReference>
<accession>A0ACC0PIE1</accession>
<sequence length="467" mass="50625">MEDTIILYPSPGMGHLVPMVELAKLILTHNPSFTITILITTAPFDTGYTSSYISGVSTATPSILFHHIPTISPPSSLTPLELTFALPRLYNSNVRHALQTLISQDSRPKASVIDFFCNPSFEVFTSLGIPTYYFFTSGAGGLSALLAIPTTHQTVVDKIKDPNTSIDFPGVPPIPTPDLPEPYSDLEGIPYKSLFSAAISMPKSSGVLTNTFTEFEPRAVKAISDGLCNPSLPTPPIYCIGPIVANSGEDQEHECLRWLDSQPSQSVVFLCFGSTGLFKAEQLMEMAIGLEKSGHRFLWVVRSPPTDGGTKSSLAKPEPDLDVLLPNGFLDRTRGRGLVVKKWAPQVAVLSHGSVGGFVTHCGWNSILEAVGAGVPMVAWPLYAEQRFNRVCSVEEMKVALALEESEGGFVSAVELETRVRELMDSERGKRVRERVMEMRDGAKAALGEGGTSRVALAELVESWKKG</sequence>
<dbReference type="Proteomes" id="UP001062846">
    <property type="component" value="Chromosome 3"/>
</dbReference>
<proteinExistence type="predicted"/>
<organism evidence="1 2">
    <name type="scientific">Rhododendron molle</name>
    <name type="common">Chinese azalea</name>
    <name type="synonym">Azalea mollis</name>
    <dbReference type="NCBI Taxonomy" id="49168"/>
    <lineage>
        <taxon>Eukaryota</taxon>
        <taxon>Viridiplantae</taxon>
        <taxon>Streptophyta</taxon>
        <taxon>Embryophyta</taxon>
        <taxon>Tracheophyta</taxon>
        <taxon>Spermatophyta</taxon>
        <taxon>Magnoliopsida</taxon>
        <taxon>eudicotyledons</taxon>
        <taxon>Gunneridae</taxon>
        <taxon>Pentapetalae</taxon>
        <taxon>asterids</taxon>
        <taxon>Ericales</taxon>
        <taxon>Ericaceae</taxon>
        <taxon>Ericoideae</taxon>
        <taxon>Rhodoreae</taxon>
        <taxon>Rhododendron</taxon>
    </lineage>
</organism>
<protein>
    <submittedName>
        <fullName evidence="1">Uncharacterized protein</fullName>
    </submittedName>
</protein>
<comment type="caution">
    <text evidence="1">The sequence shown here is derived from an EMBL/GenBank/DDBJ whole genome shotgun (WGS) entry which is preliminary data.</text>
</comment>
<name>A0ACC0PIE1_RHOML</name>
<evidence type="ECO:0000313" key="1">
    <source>
        <dbReference type="EMBL" id="KAI8564914.1"/>
    </source>
</evidence>
<keyword evidence="2" id="KW-1185">Reference proteome</keyword>
<gene>
    <name evidence="1" type="ORF">RHMOL_Rhmol03G0220000</name>
</gene>
<evidence type="ECO:0000313" key="2">
    <source>
        <dbReference type="Proteomes" id="UP001062846"/>
    </source>
</evidence>
<reference evidence="1" key="1">
    <citation type="submission" date="2022-02" db="EMBL/GenBank/DDBJ databases">
        <title>Plant Genome Project.</title>
        <authorList>
            <person name="Zhang R.-G."/>
        </authorList>
    </citation>
    <scope>NUCLEOTIDE SEQUENCE</scope>
    <source>
        <strain evidence="1">AT1</strain>
    </source>
</reference>